<dbReference type="Pfam" id="PF00122">
    <property type="entry name" value="E1-E2_ATPase"/>
    <property type="match status" value="1"/>
</dbReference>
<dbReference type="PRINTS" id="PR00120">
    <property type="entry name" value="HATPASE"/>
</dbReference>
<evidence type="ECO:0000256" key="3">
    <source>
        <dbReference type="ARBA" id="ARBA00022741"/>
    </source>
</evidence>
<evidence type="ECO:0000256" key="4">
    <source>
        <dbReference type="ARBA" id="ARBA00022840"/>
    </source>
</evidence>
<dbReference type="InterPro" id="IPR023214">
    <property type="entry name" value="HAD_sf"/>
</dbReference>
<evidence type="ECO:0000259" key="9">
    <source>
        <dbReference type="SMART" id="SM00831"/>
    </source>
</evidence>
<dbReference type="Pfam" id="PF00690">
    <property type="entry name" value="Cation_ATPase_N"/>
    <property type="match status" value="1"/>
</dbReference>
<accession>A0ABZ2RQV6</accession>
<dbReference type="InterPro" id="IPR004014">
    <property type="entry name" value="ATPase_P-typ_cation-transptr_N"/>
</dbReference>
<dbReference type="Pfam" id="PF13246">
    <property type="entry name" value="Cation_ATPase"/>
    <property type="match status" value="1"/>
</dbReference>
<keyword evidence="11" id="KW-1185">Reference proteome</keyword>
<feature type="transmembrane region" description="Helical" evidence="8">
    <location>
        <begin position="898"/>
        <end position="917"/>
    </location>
</feature>
<feature type="transmembrane region" description="Helical" evidence="8">
    <location>
        <begin position="690"/>
        <end position="712"/>
    </location>
</feature>
<dbReference type="PROSITE" id="PS00154">
    <property type="entry name" value="ATPASE_E1_E2"/>
    <property type="match status" value="1"/>
</dbReference>
<gene>
    <name evidence="10" type="ORF">WG616_00505</name>
</gene>
<feature type="transmembrane region" description="Helical" evidence="8">
    <location>
        <begin position="821"/>
        <end position="844"/>
    </location>
</feature>
<dbReference type="InterPro" id="IPR059000">
    <property type="entry name" value="ATPase_P-type_domA"/>
</dbReference>
<keyword evidence="7 8" id="KW-0472">Membrane</keyword>
<dbReference type="Proteomes" id="UP001460679">
    <property type="component" value="Chromosome"/>
</dbReference>
<organism evidence="10 11">
    <name type="scientific">[Mycoplasma] gypis</name>
    <dbReference type="NCBI Taxonomy" id="92404"/>
    <lineage>
        <taxon>Bacteria</taxon>
        <taxon>Bacillati</taxon>
        <taxon>Mycoplasmatota</taxon>
        <taxon>Mycoplasmoidales</taxon>
        <taxon>Metamycoplasmataceae</taxon>
        <taxon>Metamycoplasma</taxon>
    </lineage>
</organism>
<sequence>MSNNSDNWLNTDSSKGLSSEEVKIRQNEAGKNKLKEAKAKSWFVIYLEQFKDLMVILLLVATLISFGLAIYEGIHTSWVWNTSLTVSFIEPFIILFVVMTNAIVGMIQEIKSQKAVEALKNMSPLTSKVIRDGQLRNINSEDLVVGDIMIIESGDIVGADGILLDSQNLFCIESSLTGESVASAKDFRAEHNFELPIADQDFKVFSSSAVSNGRGVVLVTQIGNQTEIGKISKMLSEQENQLTPLQLKINKLGKIFGIGGIVLFAVSLIIQFIFQAIANKSGFSEPSFWSSSLVNSISLAVAAIPEGLVAFTTIILSLSVRAMAKQKAIVKSLMAVETLGSTAVICSDKTGTLTQNKMTVVDYYDASTNSKMTESQNNDKFKILSTLFALCTDANLAFKEDGQIEEVGDPTETALLYAVKNITSRHASELKNDYQRVKSFPFDSDRKLMSTINIIEGKHFLIVKGAPEMIFNLVNDKNVQEYEQINSMWAQNGFRVLGLATRRLTDQEVENLDMLTEQNLEHSLDFKGLVAMIDPPRQSSKEAIAKCKKAGIKPVMITGDNLVTAIAIAKDLGIYKDGDLAITGKDLESLGDDELFENIERYSVFARVAPKDKIRIVKMWQQKDQVVAMTGDGVNDAPALKASDIGCAMGITGTEVSKQAADLILVDDNFATVVNAVENGRSIYQRIRNVIQNLLITSIAEIVLVFFGILIFRAIFNTKINEISAADPSFEFFILSATQLLWINLFTHGFPAIALGLQETKENYMNQRPYSKFESIFARQMGWNTLWQGIFIGILSLVGYYLGAAWVLYGNVEGMQPQSFVNAGSTVAFLVIGIGATFNTLNLMSTKSVFISNPLYYWKVYASVIFSIFFLLLVTYVTPIATVFNLLPEFAKYSTLNGYAYGLIAIIIPIYFIHKLITNYIQNQKNQKNQITDFVLIKRPKPVFKFKK</sequence>
<feature type="transmembrane region" description="Helical" evidence="8">
    <location>
        <begin position="83"/>
        <end position="104"/>
    </location>
</feature>
<feature type="domain" description="Cation-transporting P-type ATPase N-terminal" evidence="9">
    <location>
        <begin position="1"/>
        <end position="70"/>
    </location>
</feature>
<evidence type="ECO:0000313" key="10">
    <source>
        <dbReference type="EMBL" id="WXL28503.1"/>
    </source>
</evidence>
<dbReference type="Gene3D" id="3.40.1110.10">
    <property type="entry name" value="Calcium-transporting ATPase, cytoplasmic domain N"/>
    <property type="match status" value="1"/>
</dbReference>
<dbReference type="InterPro" id="IPR044492">
    <property type="entry name" value="P_typ_ATPase_HD_dom"/>
</dbReference>
<dbReference type="NCBIfam" id="TIGR01494">
    <property type="entry name" value="ATPase_P-type"/>
    <property type="match status" value="2"/>
</dbReference>
<keyword evidence="3" id="KW-0547">Nucleotide-binding</keyword>
<dbReference type="Gene3D" id="3.40.50.1000">
    <property type="entry name" value="HAD superfamily/HAD-like"/>
    <property type="match status" value="1"/>
</dbReference>
<dbReference type="EMBL" id="CP148066">
    <property type="protein sequence ID" value="WXL28503.1"/>
    <property type="molecule type" value="Genomic_DNA"/>
</dbReference>
<dbReference type="SUPFAM" id="SSF56784">
    <property type="entry name" value="HAD-like"/>
    <property type="match status" value="1"/>
</dbReference>
<evidence type="ECO:0000256" key="5">
    <source>
        <dbReference type="ARBA" id="ARBA00022967"/>
    </source>
</evidence>
<evidence type="ECO:0000313" key="11">
    <source>
        <dbReference type="Proteomes" id="UP001460679"/>
    </source>
</evidence>
<dbReference type="SUPFAM" id="SSF81653">
    <property type="entry name" value="Calcium ATPase, transduction domain A"/>
    <property type="match status" value="1"/>
</dbReference>
<evidence type="ECO:0000256" key="1">
    <source>
        <dbReference type="ARBA" id="ARBA00004141"/>
    </source>
</evidence>
<dbReference type="Pfam" id="PF00689">
    <property type="entry name" value="Cation_ATPase_C"/>
    <property type="match status" value="1"/>
</dbReference>
<evidence type="ECO:0000256" key="6">
    <source>
        <dbReference type="ARBA" id="ARBA00022989"/>
    </source>
</evidence>
<name>A0ABZ2RQV6_9BACT</name>
<dbReference type="InterPro" id="IPR023298">
    <property type="entry name" value="ATPase_P-typ_TM_dom_sf"/>
</dbReference>
<evidence type="ECO:0000256" key="7">
    <source>
        <dbReference type="ARBA" id="ARBA00023136"/>
    </source>
</evidence>
<proteinExistence type="predicted"/>
<feature type="transmembrane region" description="Helical" evidence="8">
    <location>
        <begin position="786"/>
        <end position="809"/>
    </location>
</feature>
<dbReference type="InterPro" id="IPR008250">
    <property type="entry name" value="ATPase_P-typ_transduc_dom_A_sf"/>
</dbReference>
<comment type="subcellular location">
    <subcellularLocation>
        <location evidence="1">Membrane</location>
        <topology evidence="1">Multi-pass membrane protein</topology>
    </subcellularLocation>
</comment>
<feature type="transmembrane region" description="Helical" evidence="8">
    <location>
        <begin position="297"/>
        <end position="318"/>
    </location>
</feature>
<dbReference type="SUPFAM" id="SSF81660">
    <property type="entry name" value="Metal cation-transporting ATPase, ATP-binding domain N"/>
    <property type="match status" value="1"/>
</dbReference>
<dbReference type="SUPFAM" id="SSF81665">
    <property type="entry name" value="Calcium ATPase, transmembrane domain M"/>
    <property type="match status" value="1"/>
</dbReference>
<feature type="transmembrane region" description="Helical" evidence="8">
    <location>
        <begin position="53"/>
        <end position="71"/>
    </location>
</feature>
<keyword evidence="2 8" id="KW-0812">Transmembrane</keyword>
<evidence type="ECO:0000256" key="2">
    <source>
        <dbReference type="ARBA" id="ARBA00022692"/>
    </source>
</evidence>
<dbReference type="SFLD" id="SFLDS00003">
    <property type="entry name" value="Haloacid_Dehalogenase"/>
    <property type="match status" value="1"/>
</dbReference>
<feature type="transmembrane region" description="Helical" evidence="8">
    <location>
        <begin position="255"/>
        <end position="277"/>
    </location>
</feature>
<dbReference type="SMART" id="SM00831">
    <property type="entry name" value="Cation_ATPase_N"/>
    <property type="match status" value="1"/>
</dbReference>
<dbReference type="InterPro" id="IPR018303">
    <property type="entry name" value="ATPase_P-typ_P_site"/>
</dbReference>
<dbReference type="PANTHER" id="PTHR42861">
    <property type="entry name" value="CALCIUM-TRANSPORTING ATPASE"/>
    <property type="match status" value="1"/>
</dbReference>
<keyword evidence="4" id="KW-0067">ATP-binding</keyword>
<evidence type="ECO:0000256" key="8">
    <source>
        <dbReference type="SAM" id="Phobius"/>
    </source>
</evidence>
<keyword evidence="6 8" id="KW-1133">Transmembrane helix</keyword>
<dbReference type="InterPro" id="IPR036412">
    <property type="entry name" value="HAD-like_sf"/>
</dbReference>
<dbReference type="InterPro" id="IPR023299">
    <property type="entry name" value="ATPase_P-typ_cyto_dom_N"/>
</dbReference>
<dbReference type="SFLD" id="SFLDG00002">
    <property type="entry name" value="C1.7:_P-type_atpase_like"/>
    <property type="match status" value="1"/>
</dbReference>
<feature type="transmembrane region" description="Helical" evidence="8">
    <location>
        <begin position="732"/>
        <end position="757"/>
    </location>
</feature>
<dbReference type="PRINTS" id="PR00119">
    <property type="entry name" value="CATATPASE"/>
</dbReference>
<dbReference type="SFLD" id="SFLDF00027">
    <property type="entry name" value="p-type_atpase"/>
    <property type="match status" value="1"/>
</dbReference>
<dbReference type="RefSeq" id="WP_205498726.1">
    <property type="nucleotide sequence ID" value="NZ_CP148066.1"/>
</dbReference>
<dbReference type="Gene3D" id="2.70.150.10">
    <property type="entry name" value="Calcium-transporting ATPase, cytoplasmic transduction domain A"/>
    <property type="match status" value="1"/>
</dbReference>
<dbReference type="InterPro" id="IPR006068">
    <property type="entry name" value="ATPase_P-typ_cation-transptr_C"/>
</dbReference>
<dbReference type="Gene3D" id="1.20.1110.10">
    <property type="entry name" value="Calcium-transporting ATPase, transmembrane domain"/>
    <property type="match status" value="1"/>
</dbReference>
<dbReference type="InterPro" id="IPR001757">
    <property type="entry name" value="P_typ_ATPase"/>
</dbReference>
<reference evidence="10" key="1">
    <citation type="submission" date="2024-03" db="EMBL/GenBank/DDBJ databases">
        <title>Complete genome sequence of Mycoplasma gypis type strain B1/T1.</title>
        <authorList>
            <person name="Spergser J."/>
        </authorList>
    </citation>
    <scope>NUCLEOTIDE SEQUENCE [LARGE SCALE GENOMIC DNA]</scope>
    <source>
        <strain evidence="10">B1/T1</strain>
    </source>
</reference>
<feature type="transmembrane region" description="Helical" evidence="8">
    <location>
        <begin position="856"/>
        <end position="878"/>
    </location>
</feature>
<protein>
    <submittedName>
        <fullName evidence="10">Cation-transporting P-type ATPase</fullName>
    </submittedName>
</protein>
<keyword evidence="5" id="KW-1278">Translocase</keyword>